<evidence type="ECO:0000256" key="1">
    <source>
        <dbReference type="ARBA" id="ARBA00023015"/>
    </source>
</evidence>
<gene>
    <name evidence="5" type="ORF">OMP38_10185</name>
</gene>
<organism evidence="5 6">
    <name type="scientific">Cohnella ginsengisoli</name>
    <dbReference type="NCBI Taxonomy" id="425004"/>
    <lineage>
        <taxon>Bacteria</taxon>
        <taxon>Bacillati</taxon>
        <taxon>Bacillota</taxon>
        <taxon>Bacilli</taxon>
        <taxon>Bacillales</taxon>
        <taxon>Paenibacillaceae</taxon>
        <taxon>Cohnella</taxon>
    </lineage>
</organism>
<reference evidence="5 6" key="1">
    <citation type="submission" date="2022-10" db="EMBL/GenBank/DDBJ databases">
        <title>Comparative genomic analysis of Cohnella hashimotonis sp. nov., isolated from the International Space Station.</title>
        <authorList>
            <person name="Simpson A."/>
            <person name="Venkateswaran K."/>
        </authorList>
    </citation>
    <scope>NUCLEOTIDE SEQUENCE [LARGE SCALE GENOMIC DNA]</scope>
    <source>
        <strain evidence="5 6">DSM 18997</strain>
    </source>
</reference>
<evidence type="ECO:0000313" key="5">
    <source>
        <dbReference type="EMBL" id="MDG0791196.1"/>
    </source>
</evidence>
<dbReference type="InterPro" id="IPR020449">
    <property type="entry name" value="Tscrpt_reg_AraC-type_HTH"/>
</dbReference>
<dbReference type="EMBL" id="JAPDHZ010000002">
    <property type="protein sequence ID" value="MDG0791196.1"/>
    <property type="molecule type" value="Genomic_DNA"/>
</dbReference>
<evidence type="ECO:0000259" key="4">
    <source>
        <dbReference type="PROSITE" id="PS01124"/>
    </source>
</evidence>
<proteinExistence type="predicted"/>
<dbReference type="InterPro" id="IPR009057">
    <property type="entry name" value="Homeodomain-like_sf"/>
</dbReference>
<sequence length="373" mass="42726">MKRSDWEELAKYITPPEAATFFIVSVQIDSLPRTKYEPKDFDLLMFAVQNIVGELLAEDQAFPPICMERAVTAVLKLETGSLTFKERASGIVERIQRAVLQFLQLSVSVGISSEYGGLSDMAAAYRESTFALQDPINFGEGRVLFFQDVMPARAEVRPYPDNLELELIESIENRDPASADSTLHELVSDIYKANSVREIQFALVRLLIDIMKLAPHQWGMLQGHDTKTTFERLFELDGQAEVEVWFRSSIIGPILKDMSERSEQQVTKISNAMLQMIHEGFDTELTLEVCSKKLNYHADYLRRVFKKGTGINYSDYLAQYRLSMAKDWLMNTDMKIAEIAEKLKYHSPQNFIRYFKKMEGITPGQYRDNRPVG</sequence>
<dbReference type="PANTHER" id="PTHR43280:SF10">
    <property type="entry name" value="REGULATORY PROTEIN POCR"/>
    <property type="match status" value="1"/>
</dbReference>
<dbReference type="Pfam" id="PF12833">
    <property type="entry name" value="HTH_18"/>
    <property type="match status" value="1"/>
</dbReference>
<dbReference type="GO" id="GO:0003700">
    <property type="term" value="F:DNA-binding transcription factor activity"/>
    <property type="evidence" value="ECO:0007669"/>
    <property type="project" value="InterPro"/>
</dbReference>
<dbReference type="PROSITE" id="PS01124">
    <property type="entry name" value="HTH_ARAC_FAMILY_2"/>
    <property type="match status" value="1"/>
</dbReference>
<dbReference type="RefSeq" id="WP_277565229.1">
    <property type="nucleotide sequence ID" value="NZ_JAPDHZ010000002.1"/>
</dbReference>
<dbReference type="PRINTS" id="PR00032">
    <property type="entry name" value="HTHARAC"/>
</dbReference>
<evidence type="ECO:0000256" key="3">
    <source>
        <dbReference type="ARBA" id="ARBA00023163"/>
    </source>
</evidence>
<keyword evidence="2" id="KW-0238">DNA-binding</keyword>
<evidence type="ECO:0000256" key="2">
    <source>
        <dbReference type="ARBA" id="ARBA00023125"/>
    </source>
</evidence>
<dbReference type="PANTHER" id="PTHR43280">
    <property type="entry name" value="ARAC-FAMILY TRANSCRIPTIONAL REGULATOR"/>
    <property type="match status" value="1"/>
</dbReference>
<keyword evidence="3" id="KW-0804">Transcription</keyword>
<evidence type="ECO:0000313" key="6">
    <source>
        <dbReference type="Proteomes" id="UP001153387"/>
    </source>
</evidence>
<comment type="caution">
    <text evidence="5">The sequence shown here is derived from an EMBL/GenBank/DDBJ whole genome shotgun (WGS) entry which is preliminary data.</text>
</comment>
<dbReference type="SUPFAM" id="SSF46689">
    <property type="entry name" value="Homeodomain-like"/>
    <property type="match status" value="2"/>
</dbReference>
<keyword evidence="1" id="KW-0805">Transcription regulation</keyword>
<dbReference type="InterPro" id="IPR018060">
    <property type="entry name" value="HTH_AraC"/>
</dbReference>
<dbReference type="SMART" id="SM00342">
    <property type="entry name" value="HTH_ARAC"/>
    <property type="match status" value="1"/>
</dbReference>
<name>A0A9X4QMD1_9BACL</name>
<dbReference type="AlphaFoldDB" id="A0A9X4QMD1"/>
<dbReference type="GO" id="GO:0043565">
    <property type="term" value="F:sequence-specific DNA binding"/>
    <property type="evidence" value="ECO:0007669"/>
    <property type="project" value="InterPro"/>
</dbReference>
<dbReference type="Gene3D" id="1.10.10.60">
    <property type="entry name" value="Homeodomain-like"/>
    <property type="match status" value="2"/>
</dbReference>
<dbReference type="Proteomes" id="UP001153387">
    <property type="component" value="Unassembled WGS sequence"/>
</dbReference>
<keyword evidence="6" id="KW-1185">Reference proteome</keyword>
<protein>
    <submittedName>
        <fullName evidence="5">Helix-turn-helix domain-containing protein</fullName>
    </submittedName>
</protein>
<feature type="domain" description="HTH araC/xylS-type" evidence="4">
    <location>
        <begin position="271"/>
        <end position="369"/>
    </location>
</feature>
<accession>A0A9X4QMD1</accession>